<dbReference type="RefSeq" id="WP_076465156.1">
    <property type="nucleotide sequence ID" value="NZ_FTMN01000010.1"/>
</dbReference>
<gene>
    <name evidence="9" type="ORF">SAMN05421647_11023</name>
</gene>
<evidence type="ECO:0000256" key="1">
    <source>
        <dbReference type="ARBA" id="ARBA00004651"/>
    </source>
</evidence>
<dbReference type="STRING" id="49186.SAMN05421647_11023"/>
<dbReference type="Proteomes" id="UP000186895">
    <property type="component" value="Unassembled WGS sequence"/>
</dbReference>
<name>A0A1N6W7R1_9GAMM</name>
<proteinExistence type="predicted"/>
<evidence type="ECO:0000256" key="4">
    <source>
        <dbReference type="ARBA" id="ARBA00022982"/>
    </source>
</evidence>
<dbReference type="PANTHER" id="PTHR36570:SF3">
    <property type="entry name" value="DISULFIDE BOND FORMATION PROTEIN B"/>
    <property type="match status" value="1"/>
</dbReference>
<protein>
    <submittedName>
        <fullName evidence="9">Thiol:disulfide interchange protein DsbB</fullName>
    </submittedName>
</protein>
<evidence type="ECO:0000313" key="9">
    <source>
        <dbReference type="EMBL" id="SIQ86052.1"/>
    </source>
</evidence>
<dbReference type="AlphaFoldDB" id="A0A1N6W7R1"/>
<keyword evidence="4" id="KW-0813">Transport</keyword>
<evidence type="ECO:0000256" key="3">
    <source>
        <dbReference type="ARBA" id="ARBA00022692"/>
    </source>
</evidence>
<accession>A0A1N6W7R1</accession>
<evidence type="ECO:0000256" key="6">
    <source>
        <dbReference type="ARBA" id="ARBA00023136"/>
    </source>
</evidence>
<reference evidence="9 10" key="1">
    <citation type="submission" date="2017-01" db="EMBL/GenBank/DDBJ databases">
        <authorList>
            <person name="Mah S.A."/>
            <person name="Swanson W.J."/>
            <person name="Moy G.W."/>
            <person name="Vacquier V.D."/>
        </authorList>
    </citation>
    <scope>NUCLEOTIDE SEQUENCE [LARGE SCALE GENOMIC DNA]</scope>
    <source>
        <strain evidence="9 10">DSM 7027</strain>
    </source>
</reference>
<evidence type="ECO:0000256" key="7">
    <source>
        <dbReference type="ARBA" id="ARBA00023284"/>
    </source>
</evidence>
<keyword evidence="3 8" id="KW-0812">Transmembrane</keyword>
<feature type="transmembrane region" description="Helical" evidence="8">
    <location>
        <begin position="44"/>
        <end position="62"/>
    </location>
</feature>
<sequence>MLRNLLLSPAYWWLILIGVVCAEGVALYYQYVLDFGPCVLCVHIRLWLFALGLVAVVALLGFRFRFIQSLCHPLALITAIGFAERSWRVLAVERLWIESSCTMESGLPAWFTPELWWPWMFEIWEACGYTPMVGPFSMAEWLFGASIPLVLLTLFATGRHFVTPPASN</sequence>
<keyword evidence="2" id="KW-1003">Cell membrane</keyword>
<evidence type="ECO:0000256" key="8">
    <source>
        <dbReference type="SAM" id="Phobius"/>
    </source>
</evidence>
<organism evidence="9 10">
    <name type="scientific">Marinobacterium stanieri</name>
    <dbReference type="NCBI Taxonomy" id="49186"/>
    <lineage>
        <taxon>Bacteria</taxon>
        <taxon>Pseudomonadati</taxon>
        <taxon>Pseudomonadota</taxon>
        <taxon>Gammaproteobacteria</taxon>
        <taxon>Oceanospirillales</taxon>
        <taxon>Oceanospirillaceae</taxon>
        <taxon>Marinobacterium</taxon>
    </lineage>
</organism>
<feature type="transmembrane region" description="Helical" evidence="8">
    <location>
        <begin position="12"/>
        <end position="32"/>
    </location>
</feature>
<comment type="subcellular location">
    <subcellularLocation>
        <location evidence="1">Cell membrane</location>
        <topology evidence="1">Multi-pass membrane protein</topology>
    </subcellularLocation>
</comment>
<dbReference type="SUPFAM" id="SSF158442">
    <property type="entry name" value="DsbB-like"/>
    <property type="match status" value="1"/>
</dbReference>
<evidence type="ECO:0000256" key="5">
    <source>
        <dbReference type="ARBA" id="ARBA00022989"/>
    </source>
</evidence>
<dbReference type="EMBL" id="FTMN01000010">
    <property type="protein sequence ID" value="SIQ86052.1"/>
    <property type="molecule type" value="Genomic_DNA"/>
</dbReference>
<dbReference type="GO" id="GO:0015035">
    <property type="term" value="F:protein-disulfide reductase activity"/>
    <property type="evidence" value="ECO:0007669"/>
    <property type="project" value="InterPro"/>
</dbReference>
<keyword evidence="10" id="KW-1185">Reference proteome</keyword>
<feature type="transmembrane region" description="Helical" evidence="8">
    <location>
        <begin position="141"/>
        <end position="162"/>
    </location>
</feature>
<dbReference type="Pfam" id="PF02600">
    <property type="entry name" value="DsbB"/>
    <property type="match status" value="1"/>
</dbReference>
<evidence type="ECO:0000313" key="10">
    <source>
        <dbReference type="Proteomes" id="UP000186895"/>
    </source>
</evidence>
<dbReference type="Gene3D" id="1.20.1550.10">
    <property type="entry name" value="DsbB-like"/>
    <property type="match status" value="1"/>
</dbReference>
<dbReference type="eggNOG" id="COG1495">
    <property type="taxonomic scope" value="Bacteria"/>
</dbReference>
<dbReference type="InterPro" id="IPR050183">
    <property type="entry name" value="DsbB"/>
</dbReference>
<keyword evidence="6 8" id="KW-0472">Membrane</keyword>
<keyword evidence="7" id="KW-0676">Redox-active center</keyword>
<dbReference type="PANTHER" id="PTHR36570">
    <property type="entry name" value="DISULFIDE BOND FORMATION PROTEIN B"/>
    <property type="match status" value="1"/>
</dbReference>
<keyword evidence="5 8" id="KW-1133">Transmembrane helix</keyword>
<evidence type="ECO:0000256" key="2">
    <source>
        <dbReference type="ARBA" id="ARBA00022475"/>
    </source>
</evidence>
<dbReference type="GO" id="GO:0005886">
    <property type="term" value="C:plasma membrane"/>
    <property type="evidence" value="ECO:0007669"/>
    <property type="project" value="UniProtKB-SubCell"/>
</dbReference>
<dbReference type="InterPro" id="IPR023380">
    <property type="entry name" value="DsbB-like_sf"/>
</dbReference>
<dbReference type="GO" id="GO:0006457">
    <property type="term" value="P:protein folding"/>
    <property type="evidence" value="ECO:0007669"/>
    <property type="project" value="InterPro"/>
</dbReference>
<keyword evidence="4" id="KW-0249">Electron transport</keyword>
<dbReference type="InterPro" id="IPR003752">
    <property type="entry name" value="DiS_bond_form_DsbB/BdbC"/>
</dbReference>